<reference evidence="3 4" key="1">
    <citation type="submission" date="2011-09" db="EMBL/GenBank/DDBJ databases">
        <title>The permanent draft genome of Caldithrix abyssi DSM 13497.</title>
        <authorList>
            <consortium name="US DOE Joint Genome Institute (JGI-PGF)"/>
            <person name="Lucas S."/>
            <person name="Han J."/>
            <person name="Lapidus A."/>
            <person name="Bruce D."/>
            <person name="Goodwin L."/>
            <person name="Pitluck S."/>
            <person name="Peters L."/>
            <person name="Kyrpides N."/>
            <person name="Mavromatis K."/>
            <person name="Ivanova N."/>
            <person name="Mikhailova N."/>
            <person name="Chertkov O."/>
            <person name="Detter J.C."/>
            <person name="Tapia R."/>
            <person name="Han C."/>
            <person name="Land M."/>
            <person name="Hauser L."/>
            <person name="Markowitz V."/>
            <person name="Cheng J.-F."/>
            <person name="Hugenholtz P."/>
            <person name="Woyke T."/>
            <person name="Wu D."/>
            <person name="Spring S."/>
            <person name="Brambilla E."/>
            <person name="Klenk H.-P."/>
            <person name="Eisen J.A."/>
        </authorList>
    </citation>
    <scope>NUCLEOTIDE SEQUENCE [LARGE SCALE GENOMIC DNA]</scope>
    <source>
        <strain evidence="3 4">DSM 13497</strain>
    </source>
</reference>
<dbReference type="NCBIfam" id="NF033709">
    <property type="entry name" value="PorV_fam"/>
    <property type="match status" value="1"/>
</dbReference>
<protein>
    <recommendedName>
        <fullName evidence="5">PorV/PorQ family protein</fullName>
    </recommendedName>
</protein>
<dbReference type="SUPFAM" id="SSF49265">
    <property type="entry name" value="Fibronectin type III"/>
    <property type="match status" value="1"/>
</dbReference>
<dbReference type="SUPFAM" id="SSF56935">
    <property type="entry name" value="Porins"/>
    <property type="match status" value="1"/>
</dbReference>
<evidence type="ECO:0000313" key="4">
    <source>
        <dbReference type="Proteomes" id="UP000004671"/>
    </source>
</evidence>
<dbReference type="Gene3D" id="2.40.160.60">
    <property type="entry name" value="Outer membrane protein transport protein (OMPP1/FadL/TodX)"/>
    <property type="match status" value="1"/>
</dbReference>
<dbReference type="HOGENOM" id="CLU_672091_0_0_0"/>
<dbReference type="Proteomes" id="UP000004671">
    <property type="component" value="Chromosome"/>
</dbReference>
<evidence type="ECO:0000256" key="1">
    <source>
        <dbReference type="ARBA" id="ARBA00005846"/>
    </source>
</evidence>
<dbReference type="Pfam" id="PF03687">
    <property type="entry name" value="UPF0164"/>
    <property type="match status" value="1"/>
</dbReference>
<keyword evidence="4" id="KW-1185">Reference proteome</keyword>
<evidence type="ECO:0000313" key="3">
    <source>
        <dbReference type="EMBL" id="EHO41792.1"/>
    </source>
</evidence>
<evidence type="ECO:0000256" key="2">
    <source>
        <dbReference type="SAM" id="SignalP"/>
    </source>
</evidence>
<keyword evidence="2" id="KW-0732">Signal</keyword>
<dbReference type="OrthoDB" id="9809953at2"/>
<dbReference type="CDD" id="cd00063">
    <property type="entry name" value="FN3"/>
    <property type="match status" value="1"/>
</dbReference>
<dbReference type="EMBL" id="CM001402">
    <property type="protein sequence ID" value="EHO41792.1"/>
    <property type="molecule type" value="Genomic_DNA"/>
</dbReference>
<comment type="similarity">
    <text evidence="1">Belongs to the UPF0164 family.</text>
</comment>
<feature type="chain" id="PRO_5003558535" description="PorV/PorQ family protein" evidence="2">
    <location>
        <begin position="27"/>
        <end position="409"/>
    </location>
</feature>
<dbReference type="InParanoid" id="H1XW20"/>
<dbReference type="InterPro" id="IPR003961">
    <property type="entry name" value="FN3_dom"/>
</dbReference>
<dbReference type="InterPro" id="IPR036116">
    <property type="entry name" value="FN3_sf"/>
</dbReference>
<organism evidence="3 4">
    <name type="scientific">Caldithrix abyssi DSM 13497</name>
    <dbReference type="NCBI Taxonomy" id="880073"/>
    <lineage>
        <taxon>Bacteria</taxon>
        <taxon>Pseudomonadati</taxon>
        <taxon>Calditrichota</taxon>
        <taxon>Calditrichia</taxon>
        <taxon>Calditrichales</taxon>
        <taxon>Calditrichaceae</taxon>
        <taxon>Caldithrix</taxon>
    </lineage>
</organism>
<dbReference type="AlphaFoldDB" id="H1XW20"/>
<gene>
    <name evidence="3" type="ORF">Calab_2182</name>
</gene>
<evidence type="ECO:0008006" key="5">
    <source>
        <dbReference type="Google" id="ProtNLM"/>
    </source>
</evidence>
<dbReference type="InterPro" id="IPR005362">
    <property type="entry name" value="UPF0164"/>
</dbReference>
<proteinExistence type="inferred from homology"/>
<dbReference type="STRING" id="880073.Cabys_959"/>
<accession>H1XW20</accession>
<dbReference type="PaxDb" id="880073-Calab_2182"/>
<feature type="signal peptide" evidence="2">
    <location>
        <begin position="1"/>
        <end position="26"/>
    </location>
</feature>
<name>H1XW20_CALAY</name>
<dbReference type="eggNOG" id="COG2067">
    <property type="taxonomic scope" value="Bacteria"/>
</dbReference>
<sequence length="409" mass="45885" precursor="true">MRLKSFVTVCLSLLMFVAVGRSDNYAGLASNLFLRAELSPRASALSGAYSAIGNDVQAIYYNPAAFVQMKRHEISLIHVQWFEDVRMQNLSLGFKLDPKFAVGIGISYMGMPEIQGKDRFGQETEKISVSSAIAQLNVAYKVHPSFFMGLGVKYFRDDLAGYIGSGMALDFGFLMETLIPRLTVGGAVQNLGNKIRYDQQEEAIPLTYRLGIGYAIPAAHLKIAVEGVRSLDQNWRLATGLEFSYNRFAFLRIGNKWLGERSDLQPSFGAGFNPNSSLSLDYTFYNHQQLGYTHRVGISFRFGEVKNMRIGGLGPAESSFVLRPPQRVYAYLHGDTLKVEWSDVPGARYRVYLRKTNDSKWIKATPRLLWAHELNIKKPKRKTMIDIAVTSVIDGKESSFSRIVTVEIK</sequence>